<protein>
    <submittedName>
        <fullName evidence="1">Zinc finger protein 862</fullName>
    </submittedName>
</protein>
<dbReference type="PANTHER" id="PTHR46880">
    <property type="entry name" value="RAS-ASSOCIATING DOMAIN-CONTAINING PROTEIN"/>
    <property type="match status" value="1"/>
</dbReference>
<dbReference type="SUPFAM" id="SSF53098">
    <property type="entry name" value="Ribonuclease H-like"/>
    <property type="match status" value="1"/>
</dbReference>
<organism evidence="1 2">
    <name type="scientific">Acropora cervicornis</name>
    <name type="common">Staghorn coral</name>
    <dbReference type="NCBI Taxonomy" id="6130"/>
    <lineage>
        <taxon>Eukaryota</taxon>
        <taxon>Metazoa</taxon>
        <taxon>Cnidaria</taxon>
        <taxon>Anthozoa</taxon>
        <taxon>Hexacorallia</taxon>
        <taxon>Scleractinia</taxon>
        <taxon>Astrocoeniina</taxon>
        <taxon>Acroporidae</taxon>
        <taxon>Acropora</taxon>
    </lineage>
</organism>
<gene>
    <name evidence="1" type="ORF">P5673_023097</name>
</gene>
<comment type="caution">
    <text evidence="1">The sequence shown here is derived from an EMBL/GenBank/DDBJ whole genome shotgun (WGS) entry which is preliminary data.</text>
</comment>
<name>A0AAD9Q5H2_ACRCE</name>
<dbReference type="AlphaFoldDB" id="A0AAD9Q5H2"/>
<sequence length="504" mass="56359">MFLRHQNQQILTRIITEELKACGLNLALVCGFGSDGASVMTGKNNGVGARLQKVCRIVVRSHCINHRLALACSDANDTVKYIQTIEVTLRQLWKWLEYPKKAVQVSGSEDTESLQDKWLSTGQSVSSICRNLLAPKQTMRQFKETDATAQGLLQRMNNTKFVGTILLLNAILPHVNTLSKQFQKDHTCYTSIRPALESTKSRISEIRASSDLVLELQTAIQPAGDYASLELELKDDGQVEAFPKNLVVSYTTALERNLDKRFQEAAPVLEPFSIFDPSCLPKQEDPAFKKYGVDEVKVLCKQFQFDKDHALAQWYNFKYLMSSWKIPSAVLRGKDDLSPTEFILRKVVKEQVAHRINFPQMVDAAQICLTQPMSNAVVERGASAVKRVKTRVQGDAYRSNQMHFRNMPSLKKLPMVGGSDHEGSLHHPATKTDIGIQVRFPDDLQASRNEAQVSVETELDLQVQVAAQAVASNADLCHNALDAMDMGDVESGVHSDFEFDMDDD</sequence>
<evidence type="ECO:0000313" key="1">
    <source>
        <dbReference type="EMBL" id="KAK2555127.1"/>
    </source>
</evidence>
<keyword evidence="2" id="KW-1185">Reference proteome</keyword>
<dbReference type="InterPro" id="IPR012337">
    <property type="entry name" value="RNaseH-like_sf"/>
</dbReference>
<accession>A0AAD9Q5H2</accession>
<reference evidence="1" key="2">
    <citation type="journal article" date="2023" name="Science">
        <title>Genomic signatures of disease resistance in endangered staghorn corals.</title>
        <authorList>
            <person name="Vollmer S.V."/>
            <person name="Selwyn J.D."/>
            <person name="Despard B.A."/>
            <person name="Roesel C.L."/>
        </authorList>
    </citation>
    <scope>NUCLEOTIDE SEQUENCE</scope>
    <source>
        <strain evidence="1">K2</strain>
    </source>
</reference>
<dbReference type="PANTHER" id="PTHR46880:SF5">
    <property type="entry name" value="DUF4371 DOMAIN-CONTAINING PROTEIN"/>
    <property type="match status" value="1"/>
</dbReference>
<proteinExistence type="predicted"/>
<evidence type="ECO:0000313" key="2">
    <source>
        <dbReference type="Proteomes" id="UP001249851"/>
    </source>
</evidence>
<dbReference type="EMBL" id="JARQWQ010000064">
    <property type="protein sequence ID" value="KAK2555127.1"/>
    <property type="molecule type" value="Genomic_DNA"/>
</dbReference>
<reference evidence="1" key="1">
    <citation type="journal article" date="2023" name="G3 (Bethesda)">
        <title>Whole genome assembly and annotation of the endangered Caribbean coral Acropora cervicornis.</title>
        <authorList>
            <person name="Selwyn J.D."/>
            <person name="Vollmer S.V."/>
        </authorList>
    </citation>
    <scope>NUCLEOTIDE SEQUENCE</scope>
    <source>
        <strain evidence="1">K2</strain>
    </source>
</reference>
<dbReference type="Proteomes" id="UP001249851">
    <property type="component" value="Unassembled WGS sequence"/>
</dbReference>